<sequence>MTDHVYWILELDVNDGQMDNMKSLMAEMVSATLQDEPGALDYQWSLTPDGKTCHILERYADSAATLVHMGNFGSKFAGRFMKIFTPKKFTLYGSPSSDVLAALGPMGPIEMAPIGGFTR</sequence>
<evidence type="ECO:0000313" key="2">
    <source>
        <dbReference type="EMBL" id="USG62719.1"/>
    </source>
</evidence>
<reference evidence="2" key="1">
    <citation type="submission" date="2022-06" db="EMBL/GenBank/DDBJ databases">
        <title>Sneathiella actinostolidae sp. nov., isolated from a sea anemonein the Western Pacific Ocean.</title>
        <authorList>
            <person name="Wei M.J."/>
        </authorList>
    </citation>
    <scope>NUCLEOTIDE SEQUENCE</scope>
    <source>
        <strain evidence="2">PHK-P5</strain>
    </source>
</reference>
<accession>A0ABY4WBU7</accession>
<gene>
    <name evidence="2" type="ORF">NBZ79_06980</name>
</gene>
<keyword evidence="2" id="KW-0503">Monooxygenase</keyword>
<dbReference type="EMBL" id="CP098747">
    <property type="protein sequence ID" value="USG62719.1"/>
    <property type="molecule type" value="Genomic_DNA"/>
</dbReference>
<name>A0ABY4WBU7_9PROT</name>
<dbReference type="Gene3D" id="3.30.70.100">
    <property type="match status" value="1"/>
</dbReference>
<dbReference type="Proteomes" id="UP001056291">
    <property type="component" value="Chromosome"/>
</dbReference>
<proteinExistence type="predicted"/>
<dbReference type="Pfam" id="PF03992">
    <property type="entry name" value="ABM"/>
    <property type="match status" value="1"/>
</dbReference>
<dbReference type="GO" id="GO:0004497">
    <property type="term" value="F:monooxygenase activity"/>
    <property type="evidence" value="ECO:0007669"/>
    <property type="project" value="UniProtKB-KW"/>
</dbReference>
<keyword evidence="2" id="KW-0560">Oxidoreductase</keyword>
<evidence type="ECO:0000313" key="3">
    <source>
        <dbReference type="Proteomes" id="UP001056291"/>
    </source>
</evidence>
<feature type="domain" description="ABM" evidence="1">
    <location>
        <begin position="8"/>
        <end position="70"/>
    </location>
</feature>
<keyword evidence="3" id="KW-1185">Reference proteome</keyword>
<organism evidence="2 3">
    <name type="scientific">Sneathiella marina</name>
    <dbReference type="NCBI Taxonomy" id="2950108"/>
    <lineage>
        <taxon>Bacteria</taxon>
        <taxon>Pseudomonadati</taxon>
        <taxon>Pseudomonadota</taxon>
        <taxon>Alphaproteobacteria</taxon>
        <taxon>Sneathiellales</taxon>
        <taxon>Sneathiellaceae</taxon>
        <taxon>Sneathiella</taxon>
    </lineage>
</organism>
<evidence type="ECO:0000259" key="1">
    <source>
        <dbReference type="Pfam" id="PF03992"/>
    </source>
</evidence>
<dbReference type="InterPro" id="IPR007138">
    <property type="entry name" value="ABM_dom"/>
</dbReference>
<dbReference type="InterPro" id="IPR011008">
    <property type="entry name" value="Dimeric_a/b-barrel"/>
</dbReference>
<dbReference type="RefSeq" id="WP_251936758.1">
    <property type="nucleotide sequence ID" value="NZ_CP098747.1"/>
</dbReference>
<protein>
    <submittedName>
        <fullName evidence="2">Antibiotic biosynthesis monooxygenase</fullName>
    </submittedName>
</protein>
<dbReference type="SUPFAM" id="SSF54909">
    <property type="entry name" value="Dimeric alpha+beta barrel"/>
    <property type="match status" value="1"/>
</dbReference>